<dbReference type="AlphaFoldDB" id="A0A165E5J0"/>
<dbReference type="EMBL" id="KV424021">
    <property type="protein sequence ID" value="KZT54138.1"/>
    <property type="molecule type" value="Genomic_DNA"/>
</dbReference>
<dbReference type="OrthoDB" id="2973896at2759"/>
<name>A0A165E5J0_9BASI</name>
<reference evidence="1 2" key="1">
    <citation type="journal article" date="2016" name="Mol. Biol. Evol.">
        <title>Comparative Genomics of Early-Diverging Mushroom-Forming Fungi Provides Insights into the Origins of Lignocellulose Decay Capabilities.</title>
        <authorList>
            <person name="Nagy L.G."/>
            <person name="Riley R."/>
            <person name="Tritt A."/>
            <person name="Adam C."/>
            <person name="Daum C."/>
            <person name="Floudas D."/>
            <person name="Sun H."/>
            <person name="Yadav J.S."/>
            <person name="Pangilinan J."/>
            <person name="Larsson K.H."/>
            <person name="Matsuura K."/>
            <person name="Barry K."/>
            <person name="Labutti K."/>
            <person name="Kuo R."/>
            <person name="Ohm R.A."/>
            <person name="Bhattacharya S.S."/>
            <person name="Shirouzu T."/>
            <person name="Yoshinaga Y."/>
            <person name="Martin F.M."/>
            <person name="Grigoriev I.V."/>
            <person name="Hibbett D.S."/>
        </authorList>
    </citation>
    <scope>NUCLEOTIDE SEQUENCE [LARGE SCALE GENOMIC DNA]</scope>
    <source>
        <strain evidence="1 2">HHB12733</strain>
    </source>
</reference>
<evidence type="ECO:0008006" key="3">
    <source>
        <dbReference type="Google" id="ProtNLM"/>
    </source>
</evidence>
<sequence length="432" mass="49046">MEGLPSEVLRYILREATFVEGGFSYPDKVDTREQERPALLRMTEAMRIKCDISLVSKRFHALGDEFLLEIVHIGHQKHIGALRTVLRQPRKAGLTRGWWCRHLIVNLRQHDIDWSHGKVSLWGLIPSCPRLEDLRCFLFHTVPPGEIRLHRRTLELYRIPGALCQTIATTLGPSLRYLHFGDHAEISLDLATRLLPHLKRLEVCRFDRLFAPHLASIEDDPRWQLDKRYIEDEYPVDETIAKEYKPVTDQAQWPTNPDETVIVPALKIFKARSFAADFGKWQAPNLQEVIVGFDRDCTEETCLTTMRKALVPHATKISRLTFEGGGGGCLWVILGMLPRLEHIRFPLQSMIFNEVLTHPHMKLTSLVIILEPLDEEDLPEALSNIQENVAGGLLPSLRTIDLEGTKDVGRGVVVEAQNAFSGLGVSVAVTYA</sequence>
<keyword evidence="2" id="KW-1185">Reference proteome</keyword>
<gene>
    <name evidence="1" type="ORF">CALCODRAFT_22959</name>
</gene>
<organism evidence="1 2">
    <name type="scientific">Calocera cornea HHB12733</name>
    <dbReference type="NCBI Taxonomy" id="1353952"/>
    <lineage>
        <taxon>Eukaryota</taxon>
        <taxon>Fungi</taxon>
        <taxon>Dikarya</taxon>
        <taxon>Basidiomycota</taxon>
        <taxon>Agaricomycotina</taxon>
        <taxon>Dacrymycetes</taxon>
        <taxon>Dacrymycetales</taxon>
        <taxon>Dacrymycetaceae</taxon>
        <taxon>Calocera</taxon>
    </lineage>
</organism>
<dbReference type="InParanoid" id="A0A165E5J0"/>
<protein>
    <recommendedName>
        <fullName evidence="3">F-box domain-containing protein</fullName>
    </recommendedName>
</protein>
<dbReference type="Proteomes" id="UP000076842">
    <property type="component" value="Unassembled WGS sequence"/>
</dbReference>
<evidence type="ECO:0000313" key="2">
    <source>
        <dbReference type="Proteomes" id="UP000076842"/>
    </source>
</evidence>
<proteinExistence type="predicted"/>
<evidence type="ECO:0000313" key="1">
    <source>
        <dbReference type="EMBL" id="KZT54138.1"/>
    </source>
</evidence>
<accession>A0A165E5J0</accession>